<dbReference type="GO" id="GO:0016491">
    <property type="term" value="F:oxidoreductase activity"/>
    <property type="evidence" value="ECO:0007669"/>
    <property type="project" value="UniProtKB-KW"/>
</dbReference>
<dbReference type="SUPFAM" id="SSF51735">
    <property type="entry name" value="NAD(P)-binding Rossmann-fold domains"/>
    <property type="match status" value="1"/>
</dbReference>
<dbReference type="Gene3D" id="3.40.50.720">
    <property type="entry name" value="NAD(P)-binding Rossmann-like Domain"/>
    <property type="match status" value="1"/>
</dbReference>
<dbReference type="Pfam" id="PF00106">
    <property type="entry name" value="adh_short"/>
    <property type="match status" value="1"/>
</dbReference>
<proteinExistence type="predicted"/>
<evidence type="ECO:0000313" key="3">
    <source>
        <dbReference type="Proteomes" id="UP000294847"/>
    </source>
</evidence>
<protein>
    <submittedName>
        <fullName evidence="2">Uncharacterized protein</fullName>
    </submittedName>
</protein>
<evidence type="ECO:0000313" key="2">
    <source>
        <dbReference type="EMBL" id="QBZ62969.1"/>
    </source>
</evidence>
<organism evidence="2 3">
    <name type="scientific">Pyricularia oryzae</name>
    <name type="common">Rice blast fungus</name>
    <name type="synonym">Magnaporthe oryzae</name>
    <dbReference type="NCBI Taxonomy" id="318829"/>
    <lineage>
        <taxon>Eukaryota</taxon>
        <taxon>Fungi</taxon>
        <taxon>Dikarya</taxon>
        <taxon>Ascomycota</taxon>
        <taxon>Pezizomycotina</taxon>
        <taxon>Sordariomycetes</taxon>
        <taxon>Sordariomycetidae</taxon>
        <taxon>Magnaporthales</taxon>
        <taxon>Pyriculariaceae</taxon>
        <taxon>Pyricularia</taxon>
    </lineage>
</organism>
<dbReference type="InterPro" id="IPR002347">
    <property type="entry name" value="SDR_fam"/>
</dbReference>
<name>A0A4P7NLN9_PYROR</name>
<dbReference type="InterPro" id="IPR036291">
    <property type="entry name" value="NAD(P)-bd_dom_sf"/>
</dbReference>
<sequence length="334" mass="36108">MSANLEAQAAAEATLQGFLWRQREAPKPLPAGTSAKGQTSIITGSNTGLGLEASRQLLRLGLSHLVMGVRSKERGEAAAEQLRAEFPDAKISVWIVDMASYDSIRAFAAKCGAELERIDSVILNAAVQTPQFSLVEATGHELTMQTNYLSTAFLSLLLVPVLKAKKKEGAAPPVLSIVGSDTSYMTTLLSMNPALPACDKPENYSQFQAYARAKLLLVFFVAKLAEHVDPADVIINYPNPGLTKGTEIGRSATTLSKVTFAAMQYLLARELDVGASVYLDAVFNYGAEGHGSFISDWTIKPYPPVWYTEEGKELRTSLWEETLNELKPAGAPLP</sequence>
<evidence type="ECO:0000256" key="1">
    <source>
        <dbReference type="ARBA" id="ARBA00023002"/>
    </source>
</evidence>
<dbReference type="PANTHER" id="PTHR43157">
    <property type="entry name" value="PHOSPHATIDYLINOSITOL-GLYCAN BIOSYNTHESIS CLASS F PROTEIN-RELATED"/>
    <property type="match status" value="1"/>
</dbReference>
<gene>
    <name evidence="2" type="ORF">PoMZ_11859</name>
</gene>
<dbReference type="EMBL" id="CP034208">
    <property type="protein sequence ID" value="QBZ62969.1"/>
    <property type="molecule type" value="Genomic_DNA"/>
</dbReference>
<dbReference type="PANTHER" id="PTHR43157:SF35">
    <property type="entry name" value="DEHYDROGENASE_REDUCTASE FAMILY PROTEIN, PUTATIVE-RELATED"/>
    <property type="match status" value="1"/>
</dbReference>
<dbReference type="AlphaFoldDB" id="A0A4P7NLN9"/>
<dbReference type="Proteomes" id="UP000294847">
    <property type="component" value="Chromosome 5"/>
</dbReference>
<keyword evidence="1" id="KW-0560">Oxidoreductase</keyword>
<accession>A0A4P7NLN9</accession>
<dbReference type="VEuPathDB" id="FungiDB:M_BR32_EuGene_00020621"/>
<reference evidence="2 3" key="1">
    <citation type="journal article" date="2019" name="Mol. Biol. Evol.">
        <title>Blast fungal genomes show frequent chromosomal changes, gene gains and losses, and effector gene turnover.</title>
        <authorList>
            <person name="Gomez Luciano L.B."/>
            <person name="Jason Tsai I."/>
            <person name="Chuma I."/>
            <person name="Tosa Y."/>
            <person name="Chen Y.H."/>
            <person name="Li J.Y."/>
            <person name="Li M.Y."/>
            <person name="Jade Lu M.Y."/>
            <person name="Nakayashiki H."/>
            <person name="Li W.H."/>
        </authorList>
    </citation>
    <scope>NUCLEOTIDE SEQUENCE [LARGE SCALE GENOMIC DNA]</scope>
    <source>
        <strain evidence="2">MZ5-1-6</strain>
    </source>
</reference>